<gene>
    <name evidence="1" type="ordered locus">DVU_2180</name>
</gene>
<organism evidence="1 2">
    <name type="scientific">Nitratidesulfovibrio vulgaris (strain ATCC 29579 / DSM 644 / CCUG 34227 / NCIMB 8303 / VKM B-1760 / Hildenborough)</name>
    <name type="common">Desulfovibrio vulgaris</name>
    <dbReference type="NCBI Taxonomy" id="882"/>
    <lineage>
        <taxon>Bacteria</taxon>
        <taxon>Pseudomonadati</taxon>
        <taxon>Thermodesulfobacteriota</taxon>
        <taxon>Desulfovibrionia</taxon>
        <taxon>Desulfovibrionales</taxon>
        <taxon>Desulfovibrionaceae</taxon>
        <taxon>Nitratidesulfovibrio</taxon>
    </lineage>
</organism>
<dbReference type="KEGG" id="dvu:DVU_2180"/>
<protein>
    <submittedName>
        <fullName evidence="1">Uncharacterized protein</fullName>
    </submittedName>
</protein>
<evidence type="ECO:0000313" key="2">
    <source>
        <dbReference type="Proteomes" id="UP000002194"/>
    </source>
</evidence>
<accession>Q72A17</accession>
<name>Q72A17_NITV2</name>
<dbReference type="HOGENOM" id="CLU_3182938_0_0_7"/>
<keyword evidence="2" id="KW-1185">Reference proteome</keyword>
<dbReference type="Proteomes" id="UP000002194">
    <property type="component" value="Chromosome"/>
</dbReference>
<sequence>MLPLGAQNTFIGGLPPDRLAFSFAYRIGISAPICRVWAKYNTRKGK</sequence>
<dbReference type="EMBL" id="AE017285">
    <property type="protein sequence ID" value="AAS96653.1"/>
    <property type="molecule type" value="Genomic_DNA"/>
</dbReference>
<dbReference type="EnsemblBacteria" id="AAS96653">
    <property type="protein sequence ID" value="AAS96653"/>
    <property type="gene ID" value="DVU_2180"/>
</dbReference>
<dbReference type="STRING" id="882.DVU_2180"/>
<proteinExistence type="predicted"/>
<evidence type="ECO:0000313" key="1">
    <source>
        <dbReference type="EMBL" id="AAS96653.1"/>
    </source>
</evidence>
<dbReference type="PaxDb" id="882-DVU_2180"/>
<reference evidence="1 2" key="1">
    <citation type="journal article" date="2004" name="Nat. Biotechnol.">
        <title>The genome sequence of the anaerobic, sulfate-reducing bacterium Desulfovibrio vulgaris Hildenborough.</title>
        <authorList>
            <person name="Heidelberg J.F."/>
            <person name="Seshadri R."/>
            <person name="Haveman S.A."/>
            <person name="Hemme C.L."/>
            <person name="Paulsen I.T."/>
            <person name="Kolonay J.F."/>
            <person name="Eisen J.A."/>
            <person name="Ward N."/>
            <person name="Methe B."/>
            <person name="Brinkac L.M."/>
            <person name="Daugherty S.C."/>
            <person name="Deboy R.T."/>
            <person name="Dodson R.J."/>
            <person name="Durkin A.S."/>
            <person name="Madupu R."/>
            <person name="Nelson W.C."/>
            <person name="Sullivan S.A."/>
            <person name="Fouts D."/>
            <person name="Haft D.H."/>
            <person name="Selengut J."/>
            <person name="Peterson J.D."/>
            <person name="Davidsen T.M."/>
            <person name="Zafar N."/>
            <person name="Zhou L."/>
            <person name="Radune D."/>
            <person name="Dimitrov G."/>
            <person name="Hance M."/>
            <person name="Tran K."/>
            <person name="Khouri H."/>
            <person name="Gill J."/>
            <person name="Utterback T.R."/>
            <person name="Feldblyum T.V."/>
            <person name="Wall J.D."/>
            <person name="Voordouw G."/>
            <person name="Fraser C.M."/>
        </authorList>
    </citation>
    <scope>NUCLEOTIDE SEQUENCE [LARGE SCALE GENOMIC DNA]</scope>
    <source>
        <strain evidence="2">ATCC 29579 / DSM 644 / NCIMB 8303 / VKM B-1760 / Hildenborough</strain>
    </source>
</reference>
<dbReference type="AlphaFoldDB" id="Q72A17"/>